<sequence>MAETQDETSKIPFPITIELEPENAEEWHLLNVSRLGQNFIRELPGGEYTVLYDGDDQVRGVDTFVVHVLMELTTAATYLWDQRAAVEDGVQFASTTVSICTGIVSLLKHLKDARKKQPDGDSQGITFTVEVDGKKVTVQASELEDAEAAVKLVRRLLEPPPAGKQITTKSKVKVRGRVSKAQGKHSR</sequence>
<keyword evidence="3" id="KW-1185">Reference proteome</keyword>
<reference evidence="2 3" key="1">
    <citation type="submission" date="2023-02" db="EMBL/GenBank/DDBJ databases">
        <title>Dictyobacter halimunensis sp. nov., a new member of the class Ktedonobacteria from forest soil in a geothermal area.</title>
        <authorList>
            <person name="Rachmania M.K."/>
            <person name="Ningsih F."/>
            <person name="Sakai Y."/>
            <person name="Yabe S."/>
            <person name="Yokota A."/>
            <person name="Sjamsuridzal W."/>
        </authorList>
    </citation>
    <scope>NUCLEOTIDE SEQUENCE [LARGE SCALE GENOMIC DNA]</scope>
    <source>
        <strain evidence="2 3">S3.2.2.5</strain>
    </source>
</reference>
<dbReference type="RefSeq" id="WP_338249809.1">
    <property type="nucleotide sequence ID" value="NZ_BSRI01000001.1"/>
</dbReference>
<dbReference type="EMBL" id="BSRI01000001">
    <property type="protein sequence ID" value="GLV55457.1"/>
    <property type="molecule type" value="Genomic_DNA"/>
</dbReference>
<evidence type="ECO:0000313" key="3">
    <source>
        <dbReference type="Proteomes" id="UP001344906"/>
    </source>
</evidence>
<evidence type="ECO:0000313" key="2">
    <source>
        <dbReference type="EMBL" id="GLV55457.1"/>
    </source>
</evidence>
<organism evidence="2 3">
    <name type="scientific">Dictyobacter halimunensis</name>
    <dbReference type="NCBI Taxonomy" id="3026934"/>
    <lineage>
        <taxon>Bacteria</taxon>
        <taxon>Bacillati</taxon>
        <taxon>Chloroflexota</taxon>
        <taxon>Ktedonobacteria</taxon>
        <taxon>Ktedonobacterales</taxon>
        <taxon>Dictyobacteraceae</taxon>
        <taxon>Dictyobacter</taxon>
    </lineage>
</organism>
<gene>
    <name evidence="2" type="ORF">KDH_23010</name>
</gene>
<feature type="region of interest" description="Disordered" evidence="1">
    <location>
        <begin position="161"/>
        <end position="187"/>
    </location>
</feature>
<comment type="caution">
    <text evidence="2">The sequence shown here is derived from an EMBL/GenBank/DDBJ whole genome shotgun (WGS) entry which is preliminary data.</text>
</comment>
<name>A0ABQ6FR18_9CHLR</name>
<evidence type="ECO:0000256" key="1">
    <source>
        <dbReference type="SAM" id="MobiDB-lite"/>
    </source>
</evidence>
<accession>A0ABQ6FR18</accession>
<dbReference type="Proteomes" id="UP001344906">
    <property type="component" value="Unassembled WGS sequence"/>
</dbReference>
<proteinExistence type="predicted"/>
<protein>
    <submittedName>
        <fullName evidence="2">Uncharacterized protein</fullName>
    </submittedName>
</protein>
<feature type="compositionally biased region" description="Basic residues" evidence="1">
    <location>
        <begin position="170"/>
        <end position="187"/>
    </location>
</feature>